<evidence type="ECO:0000256" key="1">
    <source>
        <dbReference type="SAM" id="Phobius"/>
    </source>
</evidence>
<dbReference type="InterPro" id="IPR012899">
    <property type="entry name" value="LTXXQ"/>
</dbReference>
<accession>A0A450WEW9</accession>
<dbReference type="Pfam" id="PF07813">
    <property type="entry name" value="LTXXQ"/>
    <property type="match status" value="1"/>
</dbReference>
<gene>
    <name evidence="2" type="ORF">BECKLPF1236A_GA0070988_101292</name>
</gene>
<name>A0A450WEW9_9GAMM</name>
<dbReference type="AlphaFoldDB" id="A0A450WEW9"/>
<organism evidence="2">
    <name type="scientific">Candidatus Kentrum sp. LPFa</name>
    <dbReference type="NCBI Taxonomy" id="2126335"/>
    <lineage>
        <taxon>Bacteria</taxon>
        <taxon>Pseudomonadati</taxon>
        <taxon>Pseudomonadota</taxon>
        <taxon>Gammaproteobacteria</taxon>
        <taxon>Candidatus Kentrum</taxon>
    </lineage>
</organism>
<evidence type="ECO:0000313" key="2">
    <source>
        <dbReference type="EMBL" id="VFK15616.1"/>
    </source>
</evidence>
<sequence>MGGWNHLRIENVRGTRKDMDKHSHVGLISAIPHALLLGILVFPATVLSQVDTNDAEFAAPVQQQPNQYGTDAYGMPPGDFTRKTAPVFTGQPGYHGPRHGPGAGYGTHNGMSPFDKADMPPKQAPQGGYVGAGSSRGAPMPMHPMRGMPGYGTMEPGKAANMPYATQGRHSCAKGGMRGCAHNPFMKGSGMGMGGLWQLSQIPDLSKEQRKKINDISDEIRRSHWALMGEKMEHSTQLRRLYEAEPLDAKAIGETYAKIFDIKRKLIQGNIEANQKAKEVLTDEQRKRLQSWRR</sequence>
<keyword evidence="1" id="KW-0472">Membrane</keyword>
<feature type="transmembrane region" description="Helical" evidence="1">
    <location>
        <begin position="25"/>
        <end position="47"/>
    </location>
</feature>
<keyword evidence="1" id="KW-0812">Transmembrane</keyword>
<proteinExistence type="predicted"/>
<dbReference type="EMBL" id="CAADFM010000129">
    <property type="protein sequence ID" value="VFK15616.1"/>
    <property type="molecule type" value="Genomic_DNA"/>
</dbReference>
<protein>
    <submittedName>
        <fullName evidence="2">LTXXQ motif family protein</fullName>
    </submittedName>
</protein>
<dbReference type="GO" id="GO:0042597">
    <property type="term" value="C:periplasmic space"/>
    <property type="evidence" value="ECO:0007669"/>
    <property type="project" value="InterPro"/>
</dbReference>
<keyword evidence="1" id="KW-1133">Transmembrane helix</keyword>
<dbReference type="Gene3D" id="1.20.120.1490">
    <property type="match status" value="1"/>
</dbReference>
<reference evidence="2" key="1">
    <citation type="submission" date="2019-02" db="EMBL/GenBank/DDBJ databases">
        <authorList>
            <person name="Gruber-Vodicka R. H."/>
            <person name="Seah K. B. B."/>
        </authorList>
    </citation>
    <scope>NUCLEOTIDE SEQUENCE</scope>
    <source>
        <strain evidence="2">BECK_S312</strain>
    </source>
</reference>